<dbReference type="EMBL" id="JBCEZU010000597">
    <property type="protein sequence ID" value="KAK9513798.1"/>
    <property type="molecule type" value="Genomic_DNA"/>
</dbReference>
<dbReference type="Proteomes" id="UP001488805">
    <property type="component" value="Unassembled WGS sequence"/>
</dbReference>
<name>A0AAW1DVG0_ZOAVI</name>
<keyword evidence="1" id="KW-0175">Coiled coil</keyword>
<sequence length="169" mass="18860">MKLVIVLVGLSVTVMVAMIYLAVDQEFKLHDLKARIVESYAEVRMKEESIVELKTKDKAMRSELVSVNTKVDELKKRKEESVQSAQDLTKALQTCTTDMDNVQKKKASTGEAIVKVKADHEVAKNNAEGDIQKLKKQILDRDNAICVFANTTIVEARKLCGIPEAPQQS</sequence>
<evidence type="ECO:0000313" key="2">
    <source>
        <dbReference type="EMBL" id="KAK9513798.1"/>
    </source>
</evidence>
<reference evidence="2 3" key="1">
    <citation type="journal article" date="2024" name="Genome Biol. Evol.">
        <title>Chromosome-level genome assembly of the viviparous eelpout Zoarces viviparus.</title>
        <authorList>
            <person name="Fuhrmann N."/>
            <person name="Brasseur M.V."/>
            <person name="Bakowski C.E."/>
            <person name="Podsiadlowski L."/>
            <person name="Prost S."/>
            <person name="Krehenwinkel H."/>
            <person name="Mayer C."/>
        </authorList>
    </citation>
    <scope>NUCLEOTIDE SEQUENCE [LARGE SCALE GENOMIC DNA]</scope>
    <source>
        <strain evidence="2">NO-MEL_2022_Ind0_liver</strain>
    </source>
</reference>
<evidence type="ECO:0000256" key="1">
    <source>
        <dbReference type="SAM" id="Coils"/>
    </source>
</evidence>
<evidence type="ECO:0000313" key="3">
    <source>
        <dbReference type="Proteomes" id="UP001488805"/>
    </source>
</evidence>
<gene>
    <name evidence="2" type="ORF">VZT92_027304</name>
</gene>
<dbReference type="AlphaFoldDB" id="A0AAW1DVG0"/>
<proteinExistence type="predicted"/>
<keyword evidence="3" id="KW-1185">Reference proteome</keyword>
<feature type="coiled-coil region" evidence="1">
    <location>
        <begin position="71"/>
        <end position="137"/>
    </location>
</feature>
<protein>
    <submittedName>
        <fullName evidence="2">Uncharacterized protein</fullName>
    </submittedName>
</protein>
<comment type="caution">
    <text evidence="2">The sequence shown here is derived from an EMBL/GenBank/DDBJ whole genome shotgun (WGS) entry which is preliminary data.</text>
</comment>
<organism evidence="2 3">
    <name type="scientific">Zoarces viviparus</name>
    <name type="common">Viviparous eelpout</name>
    <name type="synonym">Blennius viviparus</name>
    <dbReference type="NCBI Taxonomy" id="48416"/>
    <lineage>
        <taxon>Eukaryota</taxon>
        <taxon>Metazoa</taxon>
        <taxon>Chordata</taxon>
        <taxon>Craniata</taxon>
        <taxon>Vertebrata</taxon>
        <taxon>Euteleostomi</taxon>
        <taxon>Actinopterygii</taxon>
        <taxon>Neopterygii</taxon>
        <taxon>Teleostei</taxon>
        <taxon>Neoteleostei</taxon>
        <taxon>Acanthomorphata</taxon>
        <taxon>Eupercaria</taxon>
        <taxon>Perciformes</taxon>
        <taxon>Cottioidei</taxon>
        <taxon>Zoarcales</taxon>
        <taxon>Zoarcidae</taxon>
        <taxon>Zoarcinae</taxon>
        <taxon>Zoarces</taxon>
    </lineage>
</organism>
<accession>A0AAW1DVG0</accession>